<evidence type="ECO:0000256" key="2">
    <source>
        <dbReference type="ARBA" id="ARBA00023125"/>
    </source>
</evidence>
<dbReference type="InterPro" id="IPR050109">
    <property type="entry name" value="HTH-type_TetR-like_transc_reg"/>
</dbReference>
<dbReference type="InterPro" id="IPR011075">
    <property type="entry name" value="TetR_C"/>
</dbReference>
<organism evidence="7 8">
    <name type="scientific">Rhodopseudomonas faecalis</name>
    <dbReference type="NCBI Taxonomy" id="99655"/>
    <lineage>
        <taxon>Bacteria</taxon>
        <taxon>Pseudomonadati</taxon>
        <taxon>Pseudomonadota</taxon>
        <taxon>Alphaproteobacteria</taxon>
        <taxon>Hyphomicrobiales</taxon>
        <taxon>Nitrobacteraceae</taxon>
        <taxon>Rhodopseudomonas</taxon>
    </lineage>
</organism>
<dbReference type="AlphaFoldDB" id="A0A318TSI7"/>
<dbReference type="GO" id="GO:0003700">
    <property type="term" value="F:DNA-binding transcription factor activity"/>
    <property type="evidence" value="ECO:0007669"/>
    <property type="project" value="TreeGrafter"/>
</dbReference>
<accession>A0A318TSI7</accession>
<feature type="domain" description="HTH tetR-type" evidence="6">
    <location>
        <begin position="59"/>
        <end position="119"/>
    </location>
</feature>
<dbReference type="Gene3D" id="1.10.357.10">
    <property type="entry name" value="Tetracycline Repressor, domain 2"/>
    <property type="match status" value="1"/>
</dbReference>
<dbReference type="InterPro" id="IPR009057">
    <property type="entry name" value="Homeodomain-like_sf"/>
</dbReference>
<evidence type="ECO:0000256" key="4">
    <source>
        <dbReference type="PROSITE-ProRule" id="PRU00335"/>
    </source>
</evidence>
<dbReference type="EMBL" id="QJTI01000002">
    <property type="protein sequence ID" value="PYF04805.1"/>
    <property type="molecule type" value="Genomic_DNA"/>
</dbReference>
<dbReference type="PANTHER" id="PTHR30055">
    <property type="entry name" value="HTH-TYPE TRANSCRIPTIONAL REGULATOR RUTR"/>
    <property type="match status" value="1"/>
</dbReference>
<keyword evidence="3" id="KW-0804">Transcription</keyword>
<dbReference type="PRINTS" id="PR00455">
    <property type="entry name" value="HTHTETR"/>
</dbReference>
<evidence type="ECO:0000256" key="1">
    <source>
        <dbReference type="ARBA" id="ARBA00023015"/>
    </source>
</evidence>
<sequence>MTMRDPKPAQRGGPAKQRRRTASPQAEAKPRRRKSGAAAEPDASGDGAQAPSRRAAKSAQRRAAIVAAGLQEFVARGYTATRLDDVARRAGVAKGTIYLYFKDKEALFQELIRSALVPVVTRIAPQPGEGQSARALFEQFVQTFVREIVETERADVLRLVLAEGARFPALAEFHYREVVLRALGAIEQLIRYGIARGEIHHTVLAKFPQLVAAPALMAVIWQGLFSKHAPLDAAEMLRAHLDIIFDQRGTT</sequence>
<dbReference type="Pfam" id="PF00440">
    <property type="entry name" value="TetR_N"/>
    <property type="match status" value="1"/>
</dbReference>
<dbReference type="SUPFAM" id="SSF48498">
    <property type="entry name" value="Tetracyclin repressor-like, C-terminal domain"/>
    <property type="match status" value="1"/>
</dbReference>
<feature type="DNA-binding region" description="H-T-H motif" evidence="4">
    <location>
        <begin position="82"/>
        <end position="101"/>
    </location>
</feature>
<dbReference type="Pfam" id="PF16859">
    <property type="entry name" value="TetR_C_11"/>
    <property type="match status" value="1"/>
</dbReference>
<keyword evidence="2 4" id="KW-0238">DNA-binding</keyword>
<name>A0A318TSI7_9BRAD</name>
<dbReference type="RefSeq" id="WP_245407575.1">
    <property type="nucleotide sequence ID" value="NZ_QJTI01000002.1"/>
</dbReference>
<evidence type="ECO:0000259" key="6">
    <source>
        <dbReference type="PROSITE" id="PS50977"/>
    </source>
</evidence>
<dbReference type="GO" id="GO:0000976">
    <property type="term" value="F:transcription cis-regulatory region binding"/>
    <property type="evidence" value="ECO:0007669"/>
    <property type="project" value="TreeGrafter"/>
</dbReference>
<proteinExistence type="predicted"/>
<evidence type="ECO:0000256" key="5">
    <source>
        <dbReference type="SAM" id="MobiDB-lite"/>
    </source>
</evidence>
<dbReference type="InterPro" id="IPR001647">
    <property type="entry name" value="HTH_TetR"/>
</dbReference>
<evidence type="ECO:0000313" key="8">
    <source>
        <dbReference type="Proteomes" id="UP000248148"/>
    </source>
</evidence>
<dbReference type="Proteomes" id="UP000248148">
    <property type="component" value="Unassembled WGS sequence"/>
</dbReference>
<evidence type="ECO:0000256" key="3">
    <source>
        <dbReference type="ARBA" id="ARBA00023163"/>
    </source>
</evidence>
<reference evidence="7 8" key="1">
    <citation type="submission" date="2018-06" db="EMBL/GenBank/DDBJ databases">
        <title>Genomic Encyclopedia of Archaeal and Bacterial Type Strains, Phase II (KMG-II): from individual species to whole genera.</title>
        <authorList>
            <person name="Goeker M."/>
        </authorList>
    </citation>
    <scope>NUCLEOTIDE SEQUENCE [LARGE SCALE GENOMIC DNA]</scope>
    <source>
        <strain evidence="7 8">JCM 11668</strain>
    </source>
</reference>
<dbReference type="SUPFAM" id="SSF46689">
    <property type="entry name" value="Homeodomain-like"/>
    <property type="match status" value="1"/>
</dbReference>
<feature type="region of interest" description="Disordered" evidence="5">
    <location>
        <begin position="1"/>
        <end position="57"/>
    </location>
</feature>
<dbReference type="InterPro" id="IPR036271">
    <property type="entry name" value="Tet_transcr_reg_TetR-rel_C_sf"/>
</dbReference>
<dbReference type="PANTHER" id="PTHR30055:SF223">
    <property type="entry name" value="HTH-TYPE TRANSCRIPTIONAL REGULATOR UIDR"/>
    <property type="match status" value="1"/>
</dbReference>
<evidence type="ECO:0000313" key="7">
    <source>
        <dbReference type="EMBL" id="PYF04805.1"/>
    </source>
</evidence>
<keyword evidence="8" id="KW-1185">Reference proteome</keyword>
<dbReference type="PROSITE" id="PS50977">
    <property type="entry name" value="HTH_TETR_2"/>
    <property type="match status" value="1"/>
</dbReference>
<keyword evidence="1" id="KW-0805">Transcription regulation</keyword>
<protein>
    <submittedName>
        <fullName evidence="7">TetR family transcriptional regulator</fullName>
    </submittedName>
</protein>
<comment type="caution">
    <text evidence="7">The sequence shown here is derived from an EMBL/GenBank/DDBJ whole genome shotgun (WGS) entry which is preliminary data.</text>
</comment>
<dbReference type="FunFam" id="1.10.10.60:FF:000141">
    <property type="entry name" value="TetR family transcriptional regulator"/>
    <property type="match status" value="1"/>
</dbReference>
<gene>
    <name evidence="7" type="ORF">BJ122_10230</name>
</gene>